<dbReference type="GO" id="GO:0008233">
    <property type="term" value="F:peptidase activity"/>
    <property type="evidence" value="ECO:0007669"/>
    <property type="project" value="UniProtKB-KW"/>
</dbReference>
<sequence>MKTIQSPGDPVSKSLFQRFSGPQEYDPENEDSFGPAEEVKDKVEEPPRYVVYLLNDDYSTFDFVVHVLVSIFRKSVEDAIRITNEVHHKGKGVCGMYTRQIAETKIMLVEEASSSAGFPLRAVMEEA</sequence>
<keyword evidence="5" id="KW-1185">Reference proteome</keyword>
<dbReference type="KEGG" id="cprv:CYPRO_2738"/>
<gene>
    <name evidence="1" type="primary">clpS</name>
    <name evidence="4" type="ORF">CYPRO_2738</name>
</gene>
<feature type="region of interest" description="Disordered" evidence="2">
    <location>
        <begin position="1"/>
        <end position="41"/>
    </location>
</feature>
<organism evidence="4 5">
    <name type="scientific">Cyclonatronum proteinivorum</name>
    <dbReference type="NCBI Taxonomy" id="1457365"/>
    <lineage>
        <taxon>Bacteria</taxon>
        <taxon>Pseudomonadati</taxon>
        <taxon>Balneolota</taxon>
        <taxon>Balneolia</taxon>
        <taxon>Balneolales</taxon>
        <taxon>Cyclonatronaceae</taxon>
        <taxon>Cyclonatronum</taxon>
    </lineage>
</organism>
<feature type="domain" description="Adaptor protein ClpS core" evidence="3">
    <location>
        <begin position="44"/>
        <end position="122"/>
    </location>
</feature>
<dbReference type="Proteomes" id="UP000254808">
    <property type="component" value="Chromosome"/>
</dbReference>
<accession>A0A345UNC5</accession>
<comment type="function">
    <text evidence="1">Involved in the modulation of the specificity of the ClpAP-mediated ATP-dependent protein degradation.</text>
</comment>
<dbReference type="RefSeq" id="WP_240644761.1">
    <property type="nucleotide sequence ID" value="NZ_CP027806.1"/>
</dbReference>
<dbReference type="SUPFAM" id="SSF54736">
    <property type="entry name" value="ClpS-like"/>
    <property type="match status" value="1"/>
</dbReference>
<dbReference type="Pfam" id="PF02617">
    <property type="entry name" value="ClpS"/>
    <property type="match status" value="1"/>
</dbReference>
<dbReference type="GO" id="GO:0030163">
    <property type="term" value="P:protein catabolic process"/>
    <property type="evidence" value="ECO:0007669"/>
    <property type="project" value="InterPro"/>
</dbReference>
<comment type="subunit">
    <text evidence="1">Binds to the N-terminal domain of the chaperone ClpA.</text>
</comment>
<dbReference type="Gene3D" id="3.30.1390.10">
    <property type="match status" value="1"/>
</dbReference>
<comment type="similarity">
    <text evidence="1">Belongs to the ClpS family.</text>
</comment>
<name>A0A345UNC5_9BACT</name>
<dbReference type="InterPro" id="IPR014719">
    <property type="entry name" value="Ribosomal_bL12_C/ClpS-like"/>
</dbReference>
<protein>
    <recommendedName>
        <fullName evidence="1">ATP-dependent Clp protease adapter protein ClpS</fullName>
    </recommendedName>
</protein>
<evidence type="ECO:0000256" key="2">
    <source>
        <dbReference type="SAM" id="MobiDB-lite"/>
    </source>
</evidence>
<dbReference type="EMBL" id="CP027806">
    <property type="protein sequence ID" value="AXJ01977.1"/>
    <property type="molecule type" value="Genomic_DNA"/>
</dbReference>
<keyword evidence="4" id="KW-0645">Protease</keyword>
<dbReference type="PANTHER" id="PTHR33473:SF19">
    <property type="entry name" value="ATP-DEPENDENT CLP PROTEASE ADAPTER PROTEIN CLPS"/>
    <property type="match status" value="1"/>
</dbReference>
<dbReference type="PANTHER" id="PTHR33473">
    <property type="entry name" value="ATP-DEPENDENT CLP PROTEASE ADAPTER PROTEIN CLPS1, CHLOROPLASTIC"/>
    <property type="match status" value="1"/>
</dbReference>
<dbReference type="AlphaFoldDB" id="A0A345UNC5"/>
<reference evidence="4 5" key="1">
    <citation type="submission" date="2018-03" db="EMBL/GenBank/DDBJ databases">
        <title>Phenotypic and genomic properties of Cyclonatronum proteinivorum gen. nov., sp. nov., a haloalkaliphilic bacteroidete from soda lakes possessing Na+-translocating rhodopsin.</title>
        <authorList>
            <person name="Toshchakov S.V."/>
            <person name="Korzhenkov A."/>
            <person name="Samarov N.I."/>
            <person name="Kublanov I.V."/>
            <person name="Muntyan M.S."/>
            <person name="Sorokin D.Y."/>
        </authorList>
    </citation>
    <scope>NUCLEOTIDE SEQUENCE [LARGE SCALE GENOMIC DNA]</scope>
    <source>
        <strain evidence="4 5">Omega</strain>
    </source>
</reference>
<evidence type="ECO:0000313" key="5">
    <source>
        <dbReference type="Proteomes" id="UP000254808"/>
    </source>
</evidence>
<dbReference type="InterPro" id="IPR003769">
    <property type="entry name" value="ClpS_core"/>
</dbReference>
<proteinExistence type="inferred from homology"/>
<dbReference type="HAMAP" id="MF_00302">
    <property type="entry name" value="ClpS"/>
    <property type="match status" value="1"/>
</dbReference>
<evidence type="ECO:0000313" key="4">
    <source>
        <dbReference type="EMBL" id="AXJ01977.1"/>
    </source>
</evidence>
<dbReference type="InterPro" id="IPR022935">
    <property type="entry name" value="ClpS"/>
</dbReference>
<keyword evidence="4" id="KW-0378">Hydrolase</keyword>
<evidence type="ECO:0000256" key="1">
    <source>
        <dbReference type="HAMAP-Rule" id="MF_00302"/>
    </source>
</evidence>
<dbReference type="GO" id="GO:0006508">
    <property type="term" value="P:proteolysis"/>
    <property type="evidence" value="ECO:0007669"/>
    <property type="project" value="UniProtKB-UniRule"/>
</dbReference>
<evidence type="ECO:0000259" key="3">
    <source>
        <dbReference type="Pfam" id="PF02617"/>
    </source>
</evidence>